<keyword evidence="4" id="KW-1185">Reference proteome</keyword>
<evidence type="ECO:0000313" key="1">
    <source>
        <dbReference type="EMBL" id="EST42837.1"/>
    </source>
</evidence>
<protein>
    <submittedName>
        <fullName evidence="1">Uncharacterized protein</fullName>
    </submittedName>
</protein>
<name>V6LED4_9EUKA</name>
<proteinExistence type="predicted"/>
<organism evidence="1">
    <name type="scientific">Spironucleus salmonicida</name>
    <dbReference type="NCBI Taxonomy" id="348837"/>
    <lineage>
        <taxon>Eukaryota</taxon>
        <taxon>Metamonada</taxon>
        <taxon>Diplomonadida</taxon>
        <taxon>Hexamitidae</taxon>
        <taxon>Hexamitinae</taxon>
        <taxon>Spironucleus</taxon>
    </lineage>
</organism>
<evidence type="ECO:0000313" key="3">
    <source>
        <dbReference type="EMBL" id="KAH0572034.1"/>
    </source>
</evidence>
<accession>V6LED4</accession>
<reference evidence="1 2" key="1">
    <citation type="journal article" date="2014" name="PLoS Genet.">
        <title>The Genome of Spironucleus salmonicida Highlights a Fish Pathogen Adapted to Fluctuating Environments.</title>
        <authorList>
            <person name="Xu F."/>
            <person name="Jerlstrom-Hultqvist J."/>
            <person name="Einarsson E."/>
            <person name="Astvaldsson A."/>
            <person name="Svard S.G."/>
            <person name="Andersson J.O."/>
        </authorList>
    </citation>
    <scope>NUCLEOTIDE SEQUENCE</scope>
    <source>
        <strain evidence="2">ATCC 50377</strain>
    </source>
</reference>
<reference evidence="2" key="2">
    <citation type="submission" date="2020-12" db="EMBL/GenBank/DDBJ databases">
        <title>New Spironucleus salmonicida genome in near-complete chromosomes.</title>
        <authorList>
            <person name="Xu F."/>
            <person name="Kurt Z."/>
            <person name="Jimenez-Gonzalez A."/>
            <person name="Astvaldsson A."/>
            <person name="Andersson J.O."/>
            <person name="Svard S.G."/>
        </authorList>
    </citation>
    <scope>NUCLEOTIDE SEQUENCE</scope>
    <source>
        <strain evidence="2">ATCC 50377</strain>
    </source>
</reference>
<dbReference type="EMBL" id="AUWU02000006">
    <property type="protein sequence ID" value="KAH0572034.1"/>
    <property type="molecule type" value="Genomic_DNA"/>
</dbReference>
<dbReference type="AlphaFoldDB" id="V6LED4"/>
<gene>
    <name evidence="1" type="ORF">SS50377_17522</name>
    <name evidence="2" type="ORF">SS50377_26214</name>
    <name evidence="3" type="ORF">SS50377_26236</name>
</gene>
<dbReference type="VEuPathDB" id="GiardiaDB:SS50377_26214"/>
<dbReference type="EMBL" id="KI546153">
    <property type="protein sequence ID" value="EST42837.1"/>
    <property type="molecule type" value="Genomic_DNA"/>
</dbReference>
<dbReference type="EMBL" id="AUWU02000006">
    <property type="protein sequence ID" value="KAH0572013.1"/>
    <property type="molecule type" value="Genomic_DNA"/>
</dbReference>
<sequence length="71" mass="7731">METTIFVKLQLKELAARHALAAHAMELGSSSNPRLVTEVRGLRRQMGFAEALLASLAPVRLSVRDFGTPAQ</sequence>
<evidence type="ECO:0000313" key="4">
    <source>
        <dbReference type="Proteomes" id="UP000018208"/>
    </source>
</evidence>
<evidence type="ECO:0000313" key="2">
    <source>
        <dbReference type="EMBL" id="KAH0572013.1"/>
    </source>
</evidence>
<dbReference type="Proteomes" id="UP000018208">
    <property type="component" value="Unassembled WGS sequence"/>
</dbReference>
<dbReference type="VEuPathDB" id="GiardiaDB:SS50377_26236"/>